<organism evidence="2 3">
    <name type="scientific">Acaromyces ingoldii</name>
    <dbReference type="NCBI Taxonomy" id="215250"/>
    <lineage>
        <taxon>Eukaryota</taxon>
        <taxon>Fungi</taxon>
        <taxon>Dikarya</taxon>
        <taxon>Basidiomycota</taxon>
        <taxon>Ustilaginomycotina</taxon>
        <taxon>Exobasidiomycetes</taxon>
        <taxon>Exobasidiales</taxon>
        <taxon>Cryptobasidiaceae</taxon>
        <taxon>Acaromyces</taxon>
    </lineage>
</organism>
<dbReference type="EMBL" id="KZ819635">
    <property type="protein sequence ID" value="PWN92180.1"/>
    <property type="molecule type" value="Genomic_DNA"/>
</dbReference>
<feature type="compositionally biased region" description="Basic residues" evidence="1">
    <location>
        <begin position="96"/>
        <end position="105"/>
    </location>
</feature>
<feature type="compositionally biased region" description="Polar residues" evidence="1">
    <location>
        <begin position="174"/>
        <end position="190"/>
    </location>
</feature>
<accession>A0A316YRJ6</accession>
<evidence type="ECO:0000313" key="2">
    <source>
        <dbReference type="EMBL" id="PWN92180.1"/>
    </source>
</evidence>
<evidence type="ECO:0000313" key="3">
    <source>
        <dbReference type="Proteomes" id="UP000245768"/>
    </source>
</evidence>
<feature type="compositionally biased region" description="Polar residues" evidence="1">
    <location>
        <begin position="122"/>
        <end position="134"/>
    </location>
</feature>
<proteinExistence type="predicted"/>
<reference evidence="2 3" key="1">
    <citation type="journal article" date="2018" name="Mol. Biol. Evol.">
        <title>Broad Genomic Sampling Reveals a Smut Pathogenic Ancestry of the Fungal Clade Ustilaginomycotina.</title>
        <authorList>
            <person name="Kijpornyongpan T."/>
            <person name="Mondo S.J."/>
            <person name="Barry K."/>
            <person name="Sandor L."/>
            <person name="Lee J."/>
            <person name="Lipzen A."/>
            <person name="Pangilinan J."/>
            <person name="LaButti K."/>
            <person name="Hainaut M."/>
            <person name="Henrissat B."/>
            <person name="Grigoriev I.V."/>
            <person name="Spatafora J.W."/>
            <person name="Aime M.C."/>
        </authorList>
    </citation>
    <scope>NUCLEOTIDE SEQUENCE [LARGE SCALE GENOMIC DNA]</scope>
    <source>
        <strain evidence="2 3">MCA 4198</strain>
    </source>
</reference>
<dbReference type="AlphaFoldDB" id="A0A316YRJ6"/>
<dbReference type="InParanoid" id="A0A316YRJ6"/>
<feature type="compositionally biased region" description="Low complexity" evidence="1">
    <location>
        <begin position="199"/>
        <end position="217"/>
    </location>
</feature>
<evidence type="ECO:0000256" key="1">
    <source>
        <dbReference type="SAM" id="MobiDB-lite"/>
    </source>
</evidence>
<sequence>MAVNWTGGNKHIPNAKARGYYVQPYVSARRGLPPTLVDRTAAVPTSFYDSLSLTAEQDDDCSLDKLRCSVDLEQARQSLLKRPNWTAFPSAAPRIRDHRPRKRGSRNNASARLRSGRGDKSFFSNSPDQSLTSSPEKKRLSLSFSGPRSPFTSSDALSHRHSSSRGAAKASSPKRLSTPPSHAKASSNSKAPRKLTKGSSHVSSPVPHLSASHCHDQ</sequence>
<feature type="compositionally biased region" description="Polar residues" evidence="1">
    <location>
        <begin position="142"/>
        <end position="156"/>
    </location>
</feature>
<dbReference type="RefSeq" id="XP_025379378.1">
    <property type="nucleotide sequence ID" value="XM_025521292.1"/>
</dbReference>
<dbReference type="GeneID" id="37043208"/>
<keyword evidence="3" id="KW-1185">Reference proteome</keyword>
<protein>
    <submittedName>
        <fullName evidence="2">Uncharacterized protein</fullName>
    </submittedName>
</protein>
<gene>
    <name evidence="2" type="ORF">FA10DRAFT_265980</name>
</gene>
<feature type="region of interest" description="Disordered" evidence="1">
    <location>
        <begin position="90"/>
        <end position="217"/>
    </location>
</feature>
<name>A0A316YRJ6_9BASI</name>
<dbReference type="Proteomes" id="UP000245768">
    <property type="component" value="Unassembled WGS sequence"/>
</dbReference>